<dbReference type="Proteomes" id="UP000001997">
    <property type="component" value="Unassembled WGS sequence"/>
</dbReference>
<reference evidence="1 2" key="1">
    <citation type="journal article" date="2009" name="Nature">
        <title>Evolution of pathogenicity and sexual reproduction in eight Candida genomes.</title>
        <authorList>
            <person name="Butler G."/>
            <person name="Rasmussen M.D."/>
            <person name="Lin M.F."/>
            <person name="Santos M.A."/>
            <person name="Sakthikumar S."/>
            <person name="Munro C.A."/>
            <person name="Rheinbay E."/>
            <person name="Grabherr M."/>
            <person name="Forche A."/>
            <person name="Reedy J.L."/>
            <person name="Agrafioti I."/>
            <person name="Arnaud M.B."/>
            <person name="Bates S."/>
            <person name="Brown A.J."/>
            <person name="Brunke S."/>
            <person name="Costanzo M.C."/>
            <person name="Fitzpatrick D.A."/>
            <person name="de Groot P.W."/>
            <person name="Harris D."/>
            <person name="Hoyer L.L."/>
            <person name="Hube B."/>
            <person name="Klis F.M."/>
            <person name="Kodira C."/>
            <person name="Lennard N."/>
            <person name="Logue M.E."/>
            <person name="Martin R."/>
            <person name="Neiman A.M."/>
            <person name="Nikolaou E."/>
            <person name="Quail M.A."/>
            <person name="Quinn J."/>
            <person name="Santos M.C."/>
            <person name="Schmitzberger F.F."/>
            <person name="Sherlock G."/>
            <person name="Shah P."/>
            <person name="Silverstein K.A."/>
            <person name="Skrzypek M.S."/>
            <person name="Soll D."/>
            <person name="Staggs R."/>
            <person name="Stansfield I."/>
            <person name="Stumpf M.P."/>
            <person name="Sudbery P.E."/>
            <person name="Srikantha T."/>
            <person name="Zeng Q."/>
            <person name="Berman J."/>
            <person name="Berriman M."/>
            <person name="Heitman J."/>
            <person name="Gow N.A."/>
            <person name="Lorenz M.C."/>
            <person name="Birren B.W."/>
            <person name="Kellis M."/>
            <person name="Cuomo C.A."/>
        </authorList>
    </citation>
    <scope>NUCLEOTIDE SEQUENCE [LARGE SCALE GENOMIC DNA]</scope>
    <source>
        <strain evidence="2">ATCC 6260 / CBS 566 / DSM 6381 / JCM 1539 / NBRC 10279 / NRRL Y-324</strain>
    </source>
</reference>
<keyword evidence="2" id="KW-1185">Reference proteome</keyword>
<dbReference type="InParanoid" id="A5DFF0"/>
<dbReference type="RefSeq" id="XP_001486329.2">
    <property type="nucleotide sequence ID" value="XM_001486279.1"/>
</dbReference>
<dbReference type="HOGENOM" id="CLU_1732153_0_0_1"/>
<dbReference type="AlphaFoldDB" id="A5DFF0"/>
<proteinExistence type="predicted"/>
<name>A5DFF0_PICGU</name>
<evidence type="ECO:0000313" key="1">
    <source>
        <dbReference type="EMBL" id="EDK37902.2"/>
    </source>
</evidence>
<dbReference type="GeneID" id="5127970"/>
<sequence length="151" mass="17435">MLRHSGSRKKKIRNCCCQVEQGSAVQSAHYGGSRFQCVQILVHCGIWNEKKQIRLGRIFILAKHHQHFISKIRVYLNLVVDFGHIVQKAIGSMGIMARIWKKRILSMKKYYCVIIFQKIFGRSSSSGSCTEIVNESYCVIFKRNRSSSRSH</sequence>
<gene>
    <name evidence="1" type="ORF">PGUG_02001</name>
</gene>
<organism evidence="1 2">
    <name type="scientific">Meyerozyma guilliermondii (strain ATCC 6260 / CBS 566 / DSM 6381 / JCM 1539 / NBRC 10279 / NRRL Y-324)</name>
    <name type="common">Yeast</name>
    <name type="synonym">Candida guilliermondii</name>
    <dbReference type="NCBI Taxonomy" id="294746"/>
    <lineage>
        <taxon>Eukaryota</taxon>
        <taxon>Fungi</taxon>
        <taxon>Dikarya</taxon>
        <taxon>Ascomycota</taxon>
        <taxon>Saccharomycotina</taxon>
        <taxon>Pichiomycetes</taxon>
        <taxon>Debaryomycetaceae</taxon>
        <taxon>Meyerozyma</taxon>
    </lineage>
</organism>
<protein>
    <submittedName>
        <fullName evidence="1">Uncharacterized protein</fullName>
    </submittedName>
</protein>
<accession>A5DFF0</accession>
<evidence type="ECO:0000313" key="2">
    <source>
        <dbReference type="Proteomes" id="UP000001997"/>
    </source>
</evidence>
<dbReference type="VEuPathDB" id="FungiDB:PGUG_02001"/>
<dbReference type="KEGG" id="pgu:PGUG_02001"/>
<dbReference type="EMBL" id="CH408156">
    <property type="protein sequence ID" value="EDK37902.2"/>
    <property type="molecule type" value="Genomic_DNA"/>
</dbReference>